<dbReference type="InterPro" id="IPR036322">
    <property type="entry name" value="WD40_repeat_dom_sf"/>
</dbReference>
<evidence type="ECO:0000256" key="11">
    <source>
        <dbReference type="ARBA" id="ARBA00023306"/>
    </source>
</evidence>
<dbReference type="GO" id="GO:0000132">
    <property type="term" value="P:establishment of mitotic spindle orientation"/>
    <property type="evidence" value="ECO:0007669"/>
    <property type="project" value="UniProtKB-UniRule"/>
</dbReference>
<dbReference type="GO" id="GO:0005875">
    <property type="term" value="C:microtubule associated complex"/>
    <property type="evidence" value="ECO:0007669"/>
    <property type="project" value="UniProtKB-UniRule"/>
</dbReference>
<dbReference type="Pfam" id="PF24951">
    <property type="entry name" value="LisH_PAC1"/>
    <property type="match status" value="1"/>
</dbReference>
<evidence type="ECO:0000256" key="3">
    <source>
        <dbReference type="ARBA" id="ARBA00022490"/>
    </source>
</evidence>
<dbReference type="Pfam" id="PF00400">
    <property type="entry name" value="WD40"/>
    <property type="match status" value="6"/>
</dbReference>
<dbReference type="SUPFAM" id="SSF50978">
    <property type="entry name" value="WD40 repeat-like"/>
    <property type="match status" value="1"/>
</dbReference>
<reference evidence="16" key="1">
    <citation type="submission" date="2022-11" db="UniProtKB">
        <authorList>
            <consortium name="WormBaseParasite"/>
        </authorList>
    </citation>
    <scope>IDENTIFICATION</scope>
</reference>
<evidence type="ECO:0000259" key="14">
    <source>
        <dbReference type="Pfam" id="PF24951"/>
    </source>
</evidence>
<evidence type="ECO:0000256" key="4">
    <source>
        <dbReference type="ARBA" id="ARBA00022574"/>
    </source>
</evidence>
<evidence type="ECO:0000256" key="9">
    <source>
        <dbReference type="ARBA" id="ARBA00023054"/>
    </source>
</evidence>
<feature type="repeat" description="WD" evidence="13">
    <location>
        <begin position="395"/>
        <end position="425"/>
    </location>
</feature>
<keyword evidence="7" id="KW-0677">Repeat</keyword>
<dbReference type="GO" id="GO:0005813">
    <property type="term" value="C:centrosome"/>
    <property type="evidence" value="ECO:0007669"/>
    <property type="project" value="UniProtKB-SubCell"/>
</dbReference>
<evidence type="ECO:0000256" key="10">
    <source>
        <dbReference type="ARBA" id="ARBA00023212"/>
    </source>
</evidence>
<comment type="subcellular location">
    <subcellularLocation>
        <location evidence="12">Cytoplasm</location>
        <location evidence="12">Cytoskeleton</location>
    </subcellularLocation>
    <subcellularLocation>
        <location evidence="12">Cytoplasm</location>
        <location evidence="12">Cytoskeleton</location>
        <location evidence="12">Microtubule organizing center</location>
        <location evidence="12">Centrosome</location>
    </subcellularLocation>
    <subcellularLocation>
        <location evidence="1">Cytoplasmic vesicle</location>
        <location evidence="1">COPI-coated vesicle membrane</location>
        <topology evidence="1">Peripheral membrane protein</topology>
        <orientation evidence="1">Cytoplasmic side</orientation>
    </subcellularLocation>
    <text evidence="12">Localizes to the plus end of microtubules and to the centrosome.</text>
</comment>
<comment type="similarity">
    <text evidence="12">Belongs to the WD repeat LIS1/nudF family.</text>
</comment>
<dbReference type="Gene3D" id="1.20.960.30">
    <property type="match status" value="1"/>
</dbReference>
<feature type="domain" description="PAC1-like LisH-like dimerisation" evidence="14">
    <location>
        <begin position="6"/>
        <end position="41"/>
    </location>
</feature>
<comment type="domain">
    <text evidence="12">Dimerization mediated by the LisH domain may be required to activate dynein.</text>
</comment>
<dbReference type="PRINTS" id="PR00320">
    <property type="entry name" value="GPROTEINBRPT"/>
</dbReference>
<dbReference type="GO" id="GO:0005874">
    <property type="term" value="C:microtubule"/>
    <property type="evidence" value="ECO:0007669"/>
    <property type="project" value="UniProtKB-KW"/>
</dbReference>
<dbReference type="InterPro" id="IPR015943">
    <property type="entry name" value="WD40/YVTN_repeat-like_dom_sf"/>
</dbReference>
<feature type="repeat" description="WD" evidence="13">
    <location>
        <begin position="235"/>
        <end position="266"/>
    </location>
</feature>
<dbReference type="GO" id="GO:0051012">
    <property type="term" value="P:microtubule sliding"/>
    <property type="evidence" value="ECO:0007669"/>
    <property type="project" value="UniProtKB-UniRule"/>
</dbReference>
<keyword evidence="10 12" id="KW-0206">Cytoskeleton</keyword>
<accession>A0A914I953</accession>
<evidence type="ECO:0000256" key="13">
    <source>
        <dbReference type="PROSITE-ProRule" id="PRU00221"/>
    </source>
</evidence>
<keyword evidence="15" id="KW-1185">Reference proteome</keyword>
<dbReference type="GO" id="GO:0006891">
    <property type="term" value="P:intra-Golgi vesicle-mediated transport"/>
    <property type="evidence" value="ECO:0007669"/>
    <property type="project" value="TreeGrafter"/>
</dbReference>
<evidence type="ECO:0000313" key="15">
    <source>
        <dbReference type="Proteomes" id="UP000887572"/>
    </source>
</evidence>
<dbReference type="HAMAP" id="MF_03141">
    <property type="entry name" value="lis1"/>
    <property type="match status" value="1"/>
</dbReference>
<keyword evidence="4 13" id="KW-0853">WD repeat</keyword>
<evidence type="ECO:0000256" key="12">
    <source>
        <dbReference type="HAMAP-Rule" id="MF_03141"/>
    </source>
</evidence>
<dbReference type="PROSITE" id="PS00678">
    <property type="entry name" value="WD_REPEATS_1"/>
    <property type="match status" value="2"/>
</dbReference>
<dbReference type="InterPro" id="IPR019775">
    <property type="entry name" value="WD40_repeat_CS"/>
</dbReference>
<feature type="repeat" description="WD" evidence="13">
    <location>
        <begin position="353"/>
        <end position="394"/>
    </location>
</feature>
<keyword evidence="8 12" id="KW-0498">Mitosis</keyword>
<dbReference type="InterPro" id="IPR050844">
    <property type="entry name" value="Coatomer_complex_subunit"/>
</dbReference>
<dbReference type="GO" id="GO:0051301">
    <property type="term" value="P:cell division"/>
    <property type="evidence" value="ECO:0007669"/>
    <property type="project" value="UniProtKB-KW"/>
</dbReference>
<dbReference type="Gene3D" id="2.130.10.10">
    <property type="entry name" value="YVTN repeat-like/Quinoprotein amine dehydrogenase"/>
    <property type="match status" value="1"/>
</dbReference>
<dbReference type="InterPro" id="IPR020472">
    <property type="entry name" value="WD40_PAC1"/>
</dbReference>
<dbReference type="PIRSF" id="PIRSF037647">
    <property type="entry name" value="Dynein_regulator_Lis1"/>
    <property type="match status" value="1"/>
</dbReference>
<organism evidence="15 16">
    <name type="scientific">Globodera rostochiensis</name>
    <name type="common">Golden nematode worm</name>
    <name type="synonym">Heterodera rostochiensis</name>
    <dbReference type="NCBI Taxonomy" id="31243"/>
    <lineage>
        <taxon>Eukaryota</taxon>
        <taxon>Metazoa</taxon>
        <taxon>Ecdysozoa</taxon>
        <taxon>Nematoda</taxon>
        <taxon>Chromadorea</taxon>
        <taxon>Rhabditida</taxon>
        <taxon>Tylenchina</taxon>
        <taxon>Tylenchomorpha</taxon>
        <taxon>Tylenchoidea</taxon>
        <taxon>Heteroderidae</taxon>
        <taxon>Heteroderinae</taxon>
        <taxon>Globodera</taxon>
    </lineage>
</organism>
<keyword evidence="11 12" id="KW-0131">Cell cycle</keyword>
<dbReference type="InterPro" id="IPR001680">
    <property type="entry name" value="WD40_rpt"/>
</dbReference>
<evidence type="ECO:0000256" key="5">
    <source>
        <dbReference type="ARBA" id="ARBA00022618"/>
    </source>
</evidence>
<dbReference type="GO" id="GO:0030126">
    <property type="term" value="C:COPI vesicle coat"/>
    <property type="evidence" value="ECO:0007669"/>
    <property type="project" value="TreeGrafter"/>
</dbReference>
<dbReference type="GO" id="GO:0006888">
    <property type="term" value="P:endoplasmic reticulum to Golgi vesicle-mediated transport"/>
    <property type="evidence" value="ECO:0007669"/>
    <property type="project" value="TreeGrafter"/>
</dbReference>
<keyword evidence="2 12" id="KW-0813">Transport</keyword>
<feature type="repeat" description="WD" evidence="13">
    <location>
        <begin position="193"/>
        <end position="234"/>
    </location>
</feature>
<dbReference type="GO" id="GO:0070840">
    <property type="term" value="F:dynein complex binding"/>
    <property type="evidence" value="ECO:0007669"/>
    <property type="project" value="UniProtKB-UniRule"/>
</dbReference>
<evidence type="ECO:0000256" key="6">
    <source>
        <dbReference type="ARBA" id="ARBA00022701"/>
    </source>
</evidence>
<dbReference type="InterPro" id="IPR056795">
    <property type="entry name" value="PAC1-like_LisH-like_dom"/>
</dbReference>
<dbReference type="PROSITE" id="PS50294">
    <property type="entry name" value="WD_REPEATS_REGION"/>
    <property type="match status" value="5"/>
</dbReference>
<keyword evidence="6 12" id="KW-0493">Microtubule</keyword>
<dbReference type="PANTHER" id="PTHR19876">
    <property type="entry name" value="COATOMER"/>
    <property type="match status" value="1"/>
</dbReference>
<protein>
    <recommendedName>
        <fullName evidence="12">Lissencephaly-1 homolog</fullName>
    </recommendedName>
</protein>
<comment type="function">
    <text evidence="12">Positively regulates the activity of the minus-end directed microtubule motor protein dynein. May enhance dynein-mediated microtubule sliding by targeting dynein to the microtubule plus end. Required for several dynein- and microtubule-dependent processes.</text>
</comment>
<name>A0A914I953_GLORO</name>
<dbReference type="PROSITE" id="PS50896">
    <property type="entry name" value="LISH"/>
    <property type="match status" value="1"/>
</dbReference>
<dbReference type="GO" id="GO:0006886">
    <property type="term" value="P:intracellular protein transport"/>
    <property type="evidence" value="ECO:0007669"/>
    <property type="project" value="TreeGrafter"/>
</dbReference>
<dbReference type="SUPFAM" id="SSF109925">
    <property type="entry name" value="Lissencephaly-1 protein (Lis-1, PAF-AH alpha) N-terminal domain"/>
    <property type="match status" value="1"/>
</dbReference>
<dbReference type="InterPro" id="IPR037190">
    <property type="entry name" value="LIS1_N"/>
</dbReference>
<comment type="subunit">
    <text evidence="12">May be a component of a dynein regulatory complex composed of at least lis-1 and nud-2. Interacts with nud-2.</text>
</comment>
<dbReference type="InterPro" id="IPR017252">
    <property type="entry name" value="Dynein_regulator_LIS1"/>
</dbReference>
<feature type="repeat" description="WD" evidence="13">
    <location>
        <begin position="150"/>
        <end position="182"/>
    </location>
</feature>
<dbReference type="SMART" id="SM00667">
    <property type="entry name" value="LisH"/>
    <property type="match status" value="1"/>
</dbReference>
<keyword evidence="5 12" id="KW-0132">Cell division</keyword>
<proteinExistence type="inferred from homology"/>
<dbReference type="SMART" id="SM00320">
    <property type="entry name" value="WD40"/>
    <property type="match status" value="7"/>
</dbReference>
<dbReference type="Proteomes" id="UP000887572">
    <property type="component" value="Unplaced"/>
</dbReference>
<evidence type="ECO:0000256" key="7">
    <source>
        <dbReference type="ARBA" id="ARBA00022737"/>
    </source>
</evidence>
<dbReference type="AlphaFoldDB" id="A0A914I953"/>
<dbReference type="PROSITE" id="PS50082">
    <property type="entry name" value="WD_REPEATS_2"/>
    <property type="match status" value="6"/>
</dbReference>
<evidence type="ECO:0000256" key="1">
    <source>
        <dbReference type="ARBA" id="ARBA00004347"/>
    </source>
</evidence>
<feature type="repeat" description="WD" evidence="13">
    <location>
        <begin position="108"/>
        <end position="149"/>
    </location>
</feature>
<dbReference type="CDD" id="cd00200">
    <property type="entry name" value="WD40"/>
    <property type="match status" value="1"/>
</dbReference>
<keyword evidence="3 12" id="KW-0963">Cytoplasm</keyword>
<evidence type="ECO:0000256" key="2">
    <source>
        <dbReference type="ARBA" id="ARBA00022448"/>
    </source>
</evidence>
<dbReference type="InterPro" id="IPR006594">
    <property type="entry name" value="LisH"/>
</dbReference>
<dbReference type="PANTHER" id="PTHR19876:SF2">
    <property type="entry name" value="COATOMER SUBUNIT BETA"/>
    <property type="match status" value="1"/>
</dbReference>
<dbReference type="GO" id="GO:0006890">
    <property type="term" value="P:retrograde vesicle-mediated transport, Golgi to endoplasmic reticulum"/>
    <property type="evidence" value="ECO:0007669"/>
    <property type="project" value="TreeGrafter"/>
</dbReference>
<sequence>MVMSSSKQRDDINLAIVDYLESHGHAQSASIFRQEANVQDENADPARKAQLSGMLEKKWVLTTRLQAKVLNLEEQLKQRDREVAFSGPSREKRVPDEWIPRPPELFQLTGHRMPVTKVVFHPQFNLIASSSEDCTIKIWEFESGEFERTLKGHTDTVQDINFNSSGKLLASCSADMTIKIWDFVNTYECLKTLKGHEHNISSVAFLPSGDFVLSASRDKLIKLWDIANGYCVQNFSKHTDWVRTVAVNEDGTCFASCSNDRSIIVWCLATKMPKMTLLGHEHVIETIIWVPDKFTAQILAFSDDSSREGKTNGDIEQPQQQQQQQKMSMLISASRDRTIRFWEVLSGCCVCYLTGHDNWVRAIRLHPNGKQLVSVSDDKTLRVWSIEHRRCIKTLQAHPQFVTSLDFHSKLAFVVTGSVDTTVKLSHIVISIGHYSFLFPLFVAVQDSQHFSLLFPYF</sequence>
<evidence type="ECO:0000313" key="16">
    <source>
        <dbReference type="WBParaSite" id="Gr19_v10_g778.t1"/>
    </source>
</evidence>
<evidence type="ECO:0000256" key="8">
    <source>
        <dbReference type="ARBA" id="ARBA00022776"/>
    </source>
</evidence>
<dbReference type="WBParaSite" id="Gr19_v10_g778.t1">
    <property type="protein sequence ID" value="Gr19_v10_g778.t1"/>
    <property type="gene ID" value="Gr19_v10_g778"/>
</dbReference>
<keyword evidence="9 12" id="KW-0175">Coiled coil</keyword>